<evidence type="ECO:0000256" key="3">
    <source>
        <dbReference type="ARBA" id="ARBA00012922"/>
    </source>
</evidence>
<evidence type="ECO:0000256" key="6">
    <source>
        <dbReference type="PIRSR" id="PIRSR001221-2"/>
    </source>
</evidence>
<comment type="similarity">
    <text evidence="2">Belongs to the amidase family.</text>
</comment>
<dbReference type="EMBL" id="VIFY01000013">
    <property type="protein sequence ID" value="TQB75961.1"/>
    <property type="molecule type" value="Genomic_DNA"/>
</dbReference>
<evidence type="ECO:0000256" key="4">
    <source>
        <dbReference type="ARBA" id="ARBA00022801"/>
    </source>
</evidence>
<dbReference type="EC" id="3.5.1.4" evidence="3"/>
<evidence type="ECO:0000313" key="9">
    <source>
        <dbReference type="Proteomes" id="UP000319663"/>
    </source>
</evidence>
<evidence type="ECO:0000256" key="2">
    <source>
        <dbReference type="ARBA" id="ARBA00009199"/>
    </source>
</evidence>
<accession>A0A507R0Q5</accession>
<dbReference type="InterPro" id="IPR036928">
    <property type="entry name" value="AS_sf"/>
</dbReference>
<name>A0A507R0Q5_MONPU</name>
<comment type="catalytic activity">
    <reaction evidence="1">
        <text>a monocarboxylic acid amide + H2O = a monocarboxylate + NH4(+)</text>
        <dbReference type="Rhea" id="RHEA:12020"/>
        <dbReference type="ChEBI" id="CHEBI:15377"/>
        <dbReference type="ChEBI" id="CHEBI:28938"/>
        <dbReference type="ChEBI" id="CHEBI:35757"/>
        <dbReference type="ChEBI" id="CHEBI:83628"/>
        <dbReference type="EC" id="3.5.1.4"/>
    </reaction>
</comment>
<evidence type="ECO:0000313" key="8">
    <source>
        <dbReference type="EMBL" id="TQB75961.1"/>
    </source>
</evidence>
<dbReference type="InterPro" id="IPR020556">
    <property type="entry name" value="Amidase_CS"/>
</dbReference>
<dbReference type="AlphaFoldDB" id="A0A507R0Q5"/>
<sequence>MPARLWTEIHFAKKAEQESRIPAEWKLSPEFLASHNDAVDLRPLAALSGILTEKDLEITDGKYDATGLAEKIASGTYSAEEVVTAFCKRAAIAQQMCNCLTEIMFLNAIEAARKLDEEKKRTGKTVGPLHGIPMTFKECFHVKGYDASDGYISRAFDPSTYDSYLIELVREAGAVVIAKTNTPQTMLVAEAHNNVFGQTRNPVVSHLTCGGSSGGEGAVLAFRGSAIGIGTDVGGSIRVPAAANGIYGFKPSFGILPMLGYAASNWVGMNTGIPAVCGPMTNSARDLNLLCTVVREKKPWLGDPALIPQIFEHELSDRRPIVGVIHKSGLTPHPPVERGIKEAADKLAQAGYEVKEFTPVDFAEIRKVTAEMFTLDGLSYPKQELSKAGEPVVESVRKIGFWDRQPKKPEEMWSLNAQKLKMQKQMLDRWQEAKVDIVLCPAGPHTAVKPSDWSNDQYTVAWNAMDYPAVIVPFSTADPEKDPKRTEFSPLSETDAQIQALYDPQLIAGAPVALQFVGPRLSDRQLLKDVELIDRVLRG</sequence>
<feature type="binding site" evidence="6">
    <location>
        <begin position="233"/>
        <end position="236"/>
    </location>
    <ligand>
        <name>substrate</name>
    </ligand>
</feature>
<feature type="binding site" evidence="6">
    <location>
        <position position="212"/>
    </location>
    <ligand>
        <name>substrate</name>
    </ligand>
</feature>
<dbReference type="Proteomes" id="UP000319663">
    <property type="component" value="Unassembled WGS sequence"/>
</dbReference>
<dbReference type="Pfam" id="PF01425">
    <property type="entry name" value="Amidase"/>
    <property type="match status" value="1"/>
</dbReference>
<dbReference type="PIRSF" id="PIRSF001221">
    <property type="entry name" value="Amidase_fungi"/>
    <property type="match status" value="1"/>
</dbReference>
<dbReference type="InterPro" id="IPR023631">
    <property type="entry name" value="Amidase_dom"/>
</dbReference>
<proteinExistence type="inferred from homology"/>
<dbReference type="GO" id="GO:0004040">
    <property type="term" value="F:amidase activity"/>
    <property type="evidence" value="ECO:0007669"/>
    <property type="project" value="UniProtKB-EC"/>
</dbReference>
<feature type="active site" description="Charge relay system" evidence="5">
    <location>
        <position position="212"/>
    </location>
</feature>
<dbReference type="PANTHER" id="PTHR46072">
    <property type="entry name" value="AMIDASE-RELATED-RELATED"/>
    <property type="match status" value="1"/>
</dbReference>
<dbReference type="Gene3D" id="3.90.1300.10">
    <property type="entry name" value="Amidase signature (AS) domain"/>
    <property type="match status" value="1"/>
</dbReference>
<feature type="active site" description="Acyl-ester intermediate" evidence="5">
    <location>
        <position position="236"/>
    </location>
</feature>
<feature type="active site" description="Charge relay system" evidence="5">
    <location>
        <position position="137"/>
    </location>
</feature>
<dbReference type="PANTHER" id="PTHR46072:SF11">
    <property type="entry name" value="AMIDASE-RELATED"/>
    <property type="match status" value="1"/>
</dbReference>
<gene>
    <name evidence="8" type="ORF">MPDQ_001163</name>
</gene>
<feature type="binding site" evidence="6">
    <location>
        <position position="186"/>
    </location>
    <ligand>
        <name>substrate</name>
    </ligand>
</feature>
<comment type="caution">
    <text evidence="8">The sequence shown here is derived from an EMBL/GenBank/DDBJ whole genome shotgun (WGS) entry which is preliminary data.</text>
</comment>
<evidence type="ECO:0000256" key="1">
    <source>
        <dbReference type="ARBA" id="ARBA00001311"/>
    </source>
</evidence>
<reference evidence="8 9" key="1">
    <citation type="submission" date="2019-06" db="EMBL/GenBank/DDBJ databases">
        <title>Wine fermentation using esterase from Monascus purpureus.</title>
        <authorList>
            <person name="Geng C."/>
            <person name="Zhang Y."/>
        </authorList>
    </citation>
    <scope>NUCLEOTIDE SEQUENCE [LARGE SCALE GENOMIC DNA]</scope>
    <source>
        <strain evidence="8">HQ1</strain>
    </source>
</reference>
<keyword evidence="4" id="KW-0378">Hydrolase</keyword>
<dbReference type="OrthoDB" id="6428749at2759"/>
<dbReference type="SUPFAM" id="SSF75304">
    <property type="entry name" value="Amidase signature (AS) enzymes"/>
    <property type="match status" value="1"/>
</dbReference>
<dbReference type="PROSITE" id="PS00571">
    <property type="entry name" value="AMIDASES"/>
    <property type="match status" value="1"/>
</dbReference>
<dbReference type="STRING" id="5098.A0A507R0Q5"/>
<protein>
    <recommendedName>
        <fullName evidence="3">amidase</fullName>
        <ecNumber evidence="3">3.5.1.4</ecNumber>
    </recommendedName>
</protein>
<evidence type="ECO:0000256" key="5">
    <source>
        <dbReference type="PIRSR" id="PIRSR001221-1"/>
    </source>
</evidence>
<organism evidence="8 9">
    <name type="scientific">Monascus purpureus</name>
    <name type="common">Red mold</name>
    <name type="synonym">Monascus anka</name>
    <dbReference type="NCBI Taxonomy" id="5098"/>
    <lineage>
        <taxon>Eukaryota</taxon>
        <taxon>Fungi</taxon>
        <taxon>Dikarya</taxon>
        <taxon>Ascomycota</taxon>
        <taxon>Pezizomycotina</taxon>
        <taxon>Eurotiomycetes</taxon>
        <taxon>Eurotiomycetidae</taxon>
        <taxon>Eurotiales</taxon>
        <taxon>Aspergillaceae</taxon>
        <taxon>Monascus</taxon>
    </lineage>
</organism>
<evidence type="ECO:0000259" key="7">
    <source>
        <dbReference type="Pfam" id="PF01425"/>
    </source>
</evidence>
<feature type="domain" description="Amidase" evidence="7">
    <location>
        <begin position="81"/>
        <end position="527"/>
    </location>
</feature>
<keyword evidence="9" id="KW-1185">Reference proteome</keyword>